<evidence type="ECO:0000256" key="2">
    <source>
        <dbReference type="ARBA" id="ARBA00022475"/>
    </source>
</evidence>
<evidence type="ECO:0000259" key="7">
    <source>
        <dbReference type="Pfam" id="PF00482"/>
    </source>
</evidence>
<feature type="transmembrane region" description="Helical" evidence="6">
    <location>
        <begin position="259"/>
        <end position="283"/>
    </location>
</feature>
<dbReference type="GO" id="GO:0005886">
    <property type="term" value="C:plasma membrane"/>
    <property type="evidence" value="ECO:0007669"/>
    <property type="project" value="UniProtKB-SubCell"/>
</dbReference>
<keyword evidence="9" id="KW-1185">Reference proteome</keyword>
<keyword evidence="4 6" id="KW-1133">Transmembrane helix</keyword>
<dbReference type="AlphaFoldDB" id="G0EC99"/>
<dbReference type="eggNOG" id="arCOG01808">
    <property type="taxonomic scope" value="Archaea"/>
</dbReference>
<dbReference type="InterPro" id="IPR018076">
    <property type="entry name" value="T2SS_GspF_dom"/>
</dbReference>
<dbReference type="Pfam" id="PF00482">
    <property type="entry name" value="T2SSF"/>
    <property type="match status" value="1"/>
</dbReference>
<reference evidence="8 9" key="1">
    <citation type="journal article" date="2011" name="Stand. Genomic Sci.">
        <title>Complete genome sequence of the hyperthermophilic chemolithoautotroph Pyrolobus fumarii type strain (1A).</title>
        <authorList>
            <person name="Anderson I."/>
            <person name="Goker M."/>
            <person name="Nolan M."/>
            <person name="Lucas S."/>
            <person name="Hammon N."/>
            <person name="Deshpande S."/>
            <person name="Cheng J.F."/>
            <person name="Tapia R."/>
            <person name="Han C."/>
            <person name="Goodwin L."/>
            <person name="Pitluck S."/>
            <person name="Huntemann M."/>
            <person name="Liolios K."/>
            <person name="Ivanova N."/>
            <person name="Pagani I."/>
            <person name="Mavromatis K."/>
            <person name="Ovchinikova G."/>
            <person name="Pati A."/>
            <person name="Chen A."/>
            <person name="Palaniappan K."/>
            <person name="Land M."/>
            <person name="Hauser L."/>
            <person name="Brambilla E.M."/>
            <person name="Huber H."/>
            <person name="Yasawong M."/>
            <person name="Rohde M."/>
            <person name="Spring S."/>
            <person name="Abt B."/>
            <person name="Sikorski J."/>
            <person name="Wirth R."/>
            <person name="Detter J.C."/>
            <person name="Woyke T."/>
            <person name="Bristow J."/>
            <person name="Eisen J.A."/>
            <person name="Markowitz V."/>
            <person name="Hugenholtz P."/>
            <person name="Kyrpides N.C."/>
            <person name="Klenk H.P."/>
            <person name="Lapidus A."/>
        </authorList>
    </citation>
    <scope>NUCLEOTIDE SEQUENCE [LARGE SCALE GENOMIC DNA]</scope>
    <source>
        <strain evidence="9">DSM 11204 / 1A</strain>
    </source>
</reference>
<sequence>MAIAAKMARFGYRIFGGILPPITWREIEIAVRRSFIGVHPRVYGYIHYVTMLLGVIASLPLAFITFSYGSTMLAILLVITGAMLGVMTSVIYPYLRANSLASNIDSRLVSAVGYMALLAVAGKRMDEIFLRLAQVEGRDKPLTRVLLRFVRDVKILGMDYESAVRDIVVSSPSHRLAILIASMYEAIETTGSPADYLLSEFRSLVTEKRARLTKSLSSIAHLAEAFIILVMLGPSIAMLTVLLGGAMGIGFAGMSPESLMAFMVVGVIPFATAGMLIFLDMVLSEAETV</sequence>
<organism evidence="8 9">
    <name type="scientific">Pyrolobus fumarii (strain DSM 11204 / 1A)</name>
    <dbReference type="NCBI Taxonomy" id="694429"/>
    <lineage>
        <taxon>Archaea</taxon>
        <taxon>Thermoproteota</taxon>
        <taxon>Thermoprotei</taxon>
        <taxon>Desulfurococcales</taxon>
        <taxon>Pyrodictiaceae</taxon>
        <taxon>Pyrolobus</taxon>
    </lineage>
</organism>
<evidence type="ECO:0000256" key="5">
    <source>
        <dbReference type="ARBA" id="ARBA00023136"/>
    </source>
</evidence>
<dbReference type="STRING" id="694429.Pyrfu_1612"/>
<feature type="transmembrane region" description="Helical" evidence="6">
    <location>
        <begin position="45"/>
        <end position="66"/>
    </location>
</feature>
<evidence type="ECO:0000256" key="3">
    <source>
        <dbReference type="ARBA" id="ARBA00022692"/>
    </source>
</evidence>
<evidence type="ECO:0000256" key="4">
    <source>
        <dbReference type="ARBA" id="ARBA00022989"/>
    </source>
</evidence>
<name>G0EC99_PYRF1</name>
<dbReference type="EMBL" id="CP002838">
    <property type="protein sequence ID" value="AEM39469.1"/>
    <property type="molecule type" value="Genomic_DNA"/>
</dbReference>
<keyword evidence="5 6" id="KW-0472">Membrane</keyword>
<keyword evidence="2" id="KW-1003">Cell membrane</keyword>
<evidence type="ECO:0000313" key="8">
    <source>
        <dbReference type="EMBL" id="AEM39469.1"/>
    </source>
</evidence>
<feature type="transmembrane region" description="Helical" evidence="6">
    <location>
        <begin position="73"/>
        <end position="92"/>
    </location>
</feature>
<dbReference type="PANTHER" id="PTHR35402">
    <property type="entry name" value="INTEGRAL MEMBRANE PROTEIN-RELATED"/>
    <property type="match status" value="1"/>
</dbReference>
<dbReference type="KEGG" id="pfm:Pyrfu_1612"/>
<dbReference type="InterPro" id="IPR056569">
    <property type="entry name" value="ArlJ-like"/>
</dbReference>
<dbReference type="RefSeq" id="WP_014027146.1">
    <property type="nucleotide sequence ID" value="NC_015931.1"/>
</dbReference>
<comment type="subcellular location">
    <subcellularLocation>
        <location evidence="1">Cell membrane</location>
        <topology evidence="1">Multi-pass membrane protein</topology>
    </subcellularLocation>
</comment>
<proteinExistence type="predicted"/>
<keyword evidence="3 6" id="KW-0812">Transmembrane</keyword>
<protein>
    <submittedName>
        <fullName evidence="8">Type II secretion system F protein</fullName>
    </submittedName>
</protein>
<evidence type="ECO:0000256" key="1">
    <source>
        <dbReference type="ARBA" id="ARBA00004651"/>
    </source>
</evidence>
<evidence type="ECO:0000256" key="6">
    <source>
        <dbReference type="SAM" id="Phobius"/>
    </source>
</evidence>
<feature type="transmembrane region" description="Helical" evidence="6">
    <location>
        <begin position="225"/>
        <end position="253"/>
    </location>
</feature>
<dbReference type="Proteomes" id="UP000001037">
    <property type="component" value="Chromosome"/>
</dbReference>
<dbReference type="HOGENOM" id="CLU_961778_0_0_2"/>
<dbReference type="GeneID" id="11138799"/>
<evidence type="ECO:0000313" key="9">
    <source>
        <dbReference type="Proteomes" id="UP000001037"/>
    </source>
</evidence>
<gene>
    <name evidence="8" type="ordered locus">Pyrfu_1612</name>
</gene>
<feature type="domain" description="Type II secretion system protein GspF" evidence="7">
    <location>
        <begin position="114"/>
        <end position="239"/>
    </location>
</feature>
<accession>G0EC99</accession>
<dbReference type="PANTHER" id="PTHR35402:SF1">
    <property type="entry name" value="TYPE II SECRETION SYSTEM PROTEIN GSPF DOMAIN-CONTAINING PROTEIN"/>
    <property type="match status" value="1"/>
</dbReference>
<dbReference type="InParanoid" id="G0EC99"/>